<dbReference type="PRINTS" id="PR00080">
    <property type="entry name" value="SDRFAMILY"/>
</dbReference>
<dbReference type="PANTHER" id="PTHR43544:SF32">
    <property type="entry name" value="CHAIN DEHYDROGENASE, PUTATIVE (AFU_ORTHOLOGUE AFUA_5G01530)-RELATED"/>
    <property type="match status" value="1"/>
</dbReference>
<dbReference type="AlphaFoldDB" id="A0A9W9CQU7"/>
<accession>A0A9W9CQU7</accession>
<dbReference type="EMBL" id="JAPEUY010000001">
    <property type="protein sequence ID" value="KAJ4377315.1"/>
    <property type="molecule type" value="Genomic_DNA"/>
</dbReference>
<evidence type="ECO:0000256" key="1">
    <source>
        <dbReference type="ARBA" id="ARBA00006484"/>
    </source>
</evidence>
<dbReference type="GO" id="GO:0016491">
    <property type="term" value="F:oxidoreductase activity"/>
    <property type="evidence" value="ECO:0007669"/>
    <property type="project" value="TreeGrafter"/>
</dbReference>
<dbReference type="Pfam" id="PF00106">
    <property type="entry name" value="adh_short"/>
    <property type="match status" value="1"/>
</dbReference>
<comment type="caution">
    <text evidence="3">The sequence shown here is derived from an EMBL/GenBank/DDBJ whole genome shotgun (WGS) entry which is preliminary data.</text>
</comment>
<keyword evidence="4" id="KW-1185">Reference proteome</keyword>
<dbReference type="GO" id="GO:0019748">
    <property type="term" value="P:secondary metabolic process"/>
    <property type="evidence" value="ECO:0007669"/>
    <property type="project" value="TreeGrafter"/>
</dbReference>
<dbReference type="InterPro" id="IPR002347">
    <property type="entry name" value="SDR_fam"/>
</dbReference>
<reference evidence="3" key="1">
    <citation type="submission" date="2022-10" db="EMBL/GenBank/DDBJ databases">
        <title>Tapping the CABI collections for fungal endophytes: first genome assemblies for Collariella, Neodidymelliopsis, Ascochyta clinopodiicola, Didymella pomorum, Didymosphaeria variabile, Neocosmospora piperis and Neocucurbitaria cava.</title>
        <authorList>
            <person name="Hill R."/>
        </authorList>
    </citation>
    <scope>NUCLEOTIDE SEQUENCE</scope>
    <source>
        <strain evidence="3">IMI 356814</strain>
    </source>
</reference>
<evidence type="ECO:0008006" key="5">
    <source>
        <dbReference type="Google" id="ProtNLM"/>
    </source>
</evidence>
<dbReference type="InterPro" id="IPR036291">
    <property type="entry name" value="NAD(P)-bd_dom_sf"/>
</dbReference>
<sequence>MTGIGYEIARQLASKGTYHVLLGSRSTQKGSAALQALQSQNLPGSVELVTLDVQSDEQIEQARTSITQSHGKLDILVNNAGVALPTGATERERLQTAFDVNATGPYLLTKALIPLLRKSSNPRIINISSGAGSIGRRLFPDSPMYKIQGVQYRASKTAFNMISACLYVEHGLGIEQIDSKKAEGEGLGSEKMKVFTYDPGFTVSNLGEHNKPEFGARSAEETVLSIMDVVEGKRDDEAGKFIHNSGEYPW</sequence>
<dbReference type="PRINTS" id="PR00081">
    <property type="entry name" value="GDHRDH"/>
</dbReference>
<dbReference type="Proteomes" id="UP001140560">
    <property type="component" value="Unassembled WGS sequence"/>
</dbReference>
<gene>
    <name evidence="3" type="ORF">N0V83_000140</name>
</gene>
<protein>
    <recommendedName>
        <fullName evidence="5">NAD(P)-binding protein</fullName>
    </recommendedName>
</protein>
<evidence type="ECO:0000256" key="2">
    <source>
        <dbReference type="RuleBase" id="RU000363"/>
    </source>
</evidence>
<dbReference type="OrthoDB" id="1933717at2759"/>
<dbReference type="SUPFAM" id="SSF51735">
    <property type="entry name" value="NAD(P)-binding Rossmann-fold domains"/>
    <property type="match status" value="1"/>
</dbReference>
<dbReference type="InterPro" id="IPR051468">
    <property type="entry name" value="Fungal_SecMetab_SDRs"/>
</dbReference>
<evidence type="ECO:0000313" key="4">
    <source>
        <dbReference type="Proteomes" id="UP001140560"/>
    </source>
</evidence>
<proteinExistence type="inferred from homology"/>
<name>A0A9W9CQU7_9PLEO</name>
<organism evidence="3 4">
    <name type="scientific">Neocucurbitaria cava</name>
    <dbReference type="NCBI Taxonomy" id="798079"/>
    <lineage>
        <taxon>Eukaryota</taxon>
        <taxon>Fungi</taxon>
        <taxon>Dikarya</taxon>
        <taxon>Ascomycota</taxon>
        <taxon>Pezizomycotina</taxon>
        <taxon>Dothideomycetes</taxon>
        <taxon>Pleosporomycetidae</taxon>
        <taxon>Pleosporales</taxon>
        <taxon>Pleosporineae</taxon>
        <taxon>Cucurbitariaceae</taxon>
        <taxon>Neocucurbitaria</taxon>
    </lineage>
</organism>
<dbReference type="PANTHER" id="PTHR43544">
    <property type="entry name" value="SHORT-CHAIN DEHYDROGENASE/REDUCTASE"/>
    <property type="match status" value="1"/>
</dbReference>
<comment type="similarity">
    <text evidence="1 2">Belongs to the short-chain dehydrogenases/reductases (SDR) family.</text>
</comment>
<dbReference type="Gene3D" id="3.40.50.720">
    <property type="entry name" value="NAD(P)-binding Rossmann-like Domain"/>
    <property type="match status" value="1"/>
</dbReference>
<dbReference type="GO" id="GO:0005737">
    <property type="term" value="C:cytoplasm"/>
    <property type="evidence" value="ECO:0007669"/>
    <property type="project" value="TreeGrafter"/>
</dbReference>
<evidence type="ECO:0000313" key="3">
    <source>
        <dbReference type="EMBL" id="KAJ4377315.1"/>
    </source>
</evidence>